<name>X1PMW0_9ZZZZ</name>
<dbReference type="PANTHER" id="PTHR36848">
    <property type="entry name" value="DNA-BINDING PROTEIN (PUTATIVE SECRETED PROTEIN)-RELATED"/>
    <property type="match status" value="1"/>
</dbReference>
<dbReference type="AlphaFoldDB" id="X1PMW0"/>
<accession>X1PMW0</accession>
<protein>
    <submittedName>
        <fullName evidence="1">Uncharacterized protein</fullName>
    </submittedName>
</protein>
<dbReference type="EMBL" id="BARV01034129">
    <property type="protein sequence ID" value="GAI57178.1"/>
    <property type="molecule type" value="Genomic_DNA"/>
</dbReference>
<evidence type="ECO:0000313" key="1">
    <source>
        <dbReference type="EMBL" id="GAI57178.1"/>
    </source>
</evidence>
<gene>
    <name evidence="1" type="ORF">S06H3_53525</name>
</gene>
<comment type="caution">
    <text evidence="1">The sequence shown here is derived from an EMBL/GenBank/DDBJ whole genome shotgun (WGS) entry which is preliminary data.</text>
</comment>
<dbReference type="PANTHER" id="PTHR36848:SF2">
    <property type="entry name" value="SECRETED PROTEIN"/>
    <property type="match status" value="1"/>
</dbReference>
<organism evidence="1">
    <name type="scientific">marine sediment metagenome</name>
    <dbReference type="NCBI Taxonomy" id="412755"/>
    <lineage>
        <taxon>unclassified sequences</taxon>
        <taxon>metagenomes</taxon>
        <taxon>ecological metagenomes</taxon>
    </lineage>
</organism>
<reference evidence="1" key="1">
    <citation type="journal article" date="2014" name="Front. Microbiol.">
        <title>High frequency of phylogenetically diverse reductive dehalogenase-homologous genes in deep subseafloor sedimentary metagenomes.</title>
        <authorList>
            <person name="Kawai M."/>
            <person name="Futagami T."/>
            <person name="Toyoda A."/>
            <person name="Takaki Y."/>
            <person name="Nishi S."/>
            <person name="Hori S."/>
            <person name="Arai W."/>
            <person name="Tsubouchi T."/>
            <person name="Morono Y."/>
            <person name="Uchiyama I."/>
            <person name="Ito T."/>
            <person name="Fujiyama A."/>
            <person name="Inagaki F."/>
            <person name="Takami H."/>
        </authorList>
    </citation>
    <scope>NUCLEOTIDE SEQUENCE</scope>
    <source>
        <strain evidence="1">Expedition CK06-06</strain>
    </source>
</reference>
<sequence>FTGHYLEEGDFFSQISCGGAVMPHYEYLPQPGIDILTESITETLTVKQCSSVAHQFDRKRVLSEIYGCSGWDFTFEGQKWVGDWQYALGVNFRCPHLTLYTLRGCRKRDYPPSFNYQNTWWPYYNVVEDYFGRLSLVLSQGEPLREVLLIHPIASAWAVHNFEDRQPVKPLTE</sequence>
<dbReference type="InterPro" id="IPR053161">
    <property type="entry name" value="Ulvan_degrading_GH"/>
</dbReference>
<feature type="non-terminal residue" evidence="1">
    <location>
        <position position="1"/>
    </location>
</feature>
<proteinExistence type="predicted"/>